<feature type="binding site" evidence="16">
    <location>
        <begin position="307"/>
        <end position="311"/>
    </location>
    <ligand>
        <name>substrate</name>
    </ligand>
</feature>
<dbReference type="PANTHER" id="PTHR43651">
    <property type="entry name" value="1,4-ALPHA-GLUCAN-BRANCHING ENZYME"/>
    <property type="match status" value="1"/>
</dbReference>
<evidence type="ECO:0000256" key="1">
    <source>
        <dbReference type="ARBA" id="ARBA00004496"/>
    </source>
</evidence>
<keyword evidence="6" id="KW-0963">Cytoplasm</keyword>
<evidence type="ECO:0000256" key="10">
    <source>
        <dbReference type="ARBA" id="ARBA00032057"/>
    </source>
</evidence>
<comment type="subcellular location">
    <subcellularLocation>
        <location evidence="1 15">Cytoplasm</location>
    </subcellularLocation>
</comment>
<dbReference type="CDD" id="cd02853">
    <property type="entry name" value="E_set_MTHase_like_N"/>
    <property type="match status" value="1"/>
</dbReference>
<dbReference type="Pfam" id="PF11941">
    <property type="entry name" value="DUF3459"/>
    <property type="match status" value="1"/>
</dbReference>
<dbReference type="CDD" id="cd11325">
    <property type="entry name" value="AmyAc_GTHase"/>
    <property type="match status" value="1"/>
</dbReference>
<feature type="domain" description="Glycosyl hydrolase family 13 catalytic" evidence="18">
    <location>
        <begin position="99"/>
        <end position="443"/>
    </location>
</feature>
<comment type="similarity">
    <text evidence="3 14">Belongs to the glycosyl hydrolase 13 family.</text>
</comment>
<organism evidence="19 20">
    <name type="scientific">Candidatus Aeolococcus gillhamiae</name>
    <dbReference type="NCBI Taxonomy" id="3127015"/>
    <lineage>
        <taxon>Bacteria</taxon>
        <taxon>Bacillati</taxon>
        <taxon>Candidatus Dormiibacterota</taxon>
        <taxon>Candidatus Dormibacteria</taxon>
        <taxon>Candidatus Aeolococcales</taxon>
        <taxon>Candidatus Aeolococcaceae</taxon>
        <taxon>Candidatus Aeolococcus</taxon>
    </lineage>
</organism>
<keyword evidence="9 14" id="KW-0326">Glycosidase</keyword>
<keyword evidence="8" id="KW-0119">Carbohydrate metabolism</keyword>
<evidence type="ECO:0000256" key="4">
    <source>
        <dbReference type="ARBA" id="ARBA00012268"/>
    </source>
</evidence>
<protein>
    <recommendedName>
        <fullName evidence="5 13">Malto-oligosyltrehalose trehalohydrolase</fullName>
        <shortName evidence="14">MTHase</shortName>
        <ecNumber evidence="4 13">3.2.1.141</ecNumber>
    </recommendedName>
    <alternativeName>
        <fullName evidence="11 14">4-alpha-D-((1-&gt;4)-alpha-D-glucano)trehalose trehalohydrolase</fullName>
    </alternativeName>
    <alternativeName>
        <fullName evidence="10 14">Maltooligosyl trehalose trehalohydrolase</fullName>
    </alternativeName>
</protein>
<sequence length="573" mass="62662">MNRCAVWAPNASRVEVDSRGARRAMTAVGWGWFELQDAALEAGDDYSFVLDGGAARPDPRSLWQPHGVHSPSRAVDHDAFLWTDQGWRGRSLRDCVVYELHVGTFSAAGTFDGAVEHLDHLVDLGVGAVELLPVTAFPGTRGWGYDGVDLFAVHAAYGGPEGLKRFVDACHGAGLAVVIDVVYNHLGPDGNYLGEFGPYFTDRHRTPWGDAVNYDGAGSDEVRHFAVDNALMWLRDYHCDGLRLDAVHAIVDTSAIHLLEEIAGAVHHLSAAVDRELWVIAESDLNDPRVVNDASHGGYSCDAQWSDDFHHALHATLTGETSGYYEDFGRVEDVARSLRNVFVNPGGYSPFRQRRHGRPVADLPGTRFLGYLQNHDQVGNRAQGARSAALMSTGRLQIAAALVLLGPFVPMLFAGEEWAASTPFQYFTDHQDVELGRLVSEGRRREFASFGWDPADVPDPQDPATFERSKLRWDEMVRHPHDTVLGWHRELIALRAATPAIRSGDCSDVTVEFDEGARWLVMRRAGIVVACNWGVGPAELPVEPGTALLRNTELVTTGAGLLLQPDGVVVGLA</sequence>
<evidence type="ECO:0000256" key="13">
    <source>
        <dbReference type="NCBIfam" id="TIGR02402"/>
    </source>
</evidence>
<dbReference type="GO" id="GO:0033942">
    <property type="term" value="F:4-alpha-D-(1-&gt;4)-alpha-D-glucanotrehalose trehalohydrolase activity"/>
    <property type="evidence" value="ECO:0007669"/>
    <property type="project" value="UniProtKB-EC"/>
</dbReference>
<name>A0A934N0F0_9BACT</name>
<evidence type="ECO:0000256" key="2">
    <source>
        <dbReference type="ARBA" id="ARBA00005199"/>
    </source>
</evidence>
<dbReference type="GO" id="GO:0005737">
    <property type="term" value="C:cytoplasm"/>
    <property type="evidence" value="ECO:0007669"/>
    <property type="project" value="UniProtKB-SubCell"/>
</dbReference>
<reference evidence="19 20" key="1">
    <citation type="submission" date="2020-10" db="EMBL/GenBank/DDBJ databases">
        <title>Ca. Dormibacterota MAGs.</title>
        <authorList>
            <person name="Montgomery K."/>
        </authorList>
    </citation>
    <scope>NUCLEOTIDE SEQUENCE [LARGE SCALE GENOMIC DNA]</scope>
    <source>
        <strain evidence="19">SC8812_S17_18</strain>
    </source>
</reference>
<dbReference type="RefSeq" id="WP_337313163.1">
    <property type="nucleotide sequence ID" value="NZ_JAEKNS010000131.1"/>
</dbReference>
<comment type="catalytic activity">
    <reaction evidence="12 14">
        <text>hydrolysis of (1-&gt;4)-alpha-D-glucosidic linkage in 4-alpha-D-[(1-&gt;4)-alpha-D-glucanosyl]n trehalose to yield trehalose and (1-&gt;4)-alpha-D-glucan.</text>
        <dbReference type="EC" id="3.2.1.141"/>
    </reaction>
</comment>
<evidence type="ECO:0000256" key="17">
    <source>
        <dbReference type="PIRSR" id="PIRSR006337-3"/>
    </source>
</evidence>
<dbReference type="Gene3D" id="3.20.20.80">
    <property type="entry name" value="Glycosidases"/>
    <property type="match status" value="1"/>
</dbReference>
<dbReference type="InterPro" id="IPR013783">
    <property type="entry name" value="Ig-like_fold"/>
</dbReference>
<evidence type="ECO:0000256" key="7">
    <source>
        <dbReference type="ARBA" id="ARBA00022801"/>
    </source>
</evidence>
<dbReference type="Gene3D" id="2.60.40.10">
    <property type="entry name" value="Immunoglobulins"/>
    <property type="match status" value="1"/>
</dbReference>
<comment type="pathway">
    <text evidence="2 14">Glycan biosynthesis; trehalose biosynthesis.</text>
</comment>
<dbReference type="PANTHER" id="PTHR43651:SF11">
    <property type="entry name" value="MALTO-OLIGOSYLTREHALOSE TREHALOHYDROLASE"/>
    <property type="match status" value="1"/>
</dbReference>
<dbReference type="InterPro" id="IPR022567">
    <property type="entry name" value="DUF3459"/>
</dbReference>
<evidence type="ECO:0000256" key="9">
    <source>
        <dbReference type="ARBA" id="ARBA00023295"/>
    </source>
</evidence>
<evidence type="ECO:0000256" key="5">
    <source>
        <dbReference type="ARBA" id="ARBA00015938"/>
    </source>
</evidence>
<dbReference type="InterPro" id="IPR006047">
    <property type="entry name" value="GH13_cat_dom"/>
</dbReference>
<dbReference type="Gene3D" id="1.10.10.760">
    <property type="entry name" value="E-set domains of sugar-utilizing enzymes"/>
    <property type="match status" value="1"/>
</dbReference>
<evidence type="ECO:0000256" key="11">
    <source>
        <dbReference type="ARBA" id="ARBA00033284"/>
    </source>
</evidence>
<proteinExistence type="inferred from homology"/>
<evidence type="ECO:0000256" key="12">
    <source>
        <dbReference type="ARBA" id="ARBA00034013"/>
    </source>
</evidence>
<feature type="site" description="Transition state stabilizer" evidence="17">
    <location>
        <position position="376"/>
    </location>
</feature>
<dbReference type="PIRSF" id="PIRSF006337">
    <property type="entry name" value="Trehalose_TreZ"/>
    <property type="match status" value="1"/>
</dbReference>
<dbReference type="Proteomes" id="UP000606991">
    <property type="component" value="Unassembled WGS sequence"/>
</dbReference>
<dbReference type="EC" id="3.2.1.141" evidence="4 13"/>
<feature type="active site" description="Nucleophile" evidence="15">
    <location>
        <position position="245"/>
    </location>
</feature>
<dbReference type="InterPro" id="IPR012768">
    <property type="entry name" value="Trehalose_TreZ"/>
</dbReference>
<evidence type="ECO:0000313" key="20">
    <source>
        <dbReference type="Proteomes" id="UP000606991"/>
    </source>
</evidence>
<comment type="caution">
    <text evidence="19">The sequence shown here is derived from an EMBL/GenBank/DDBJ whole genome shotgun (WGS) entry which is preliminary data.</text>
</comment>
<evidence type="ECO:0000259" key="18">
    <source>
        <dbReference type="SMART" id="SM00642"/>
    </source>
</evidence>
<dbReference type="NCBIfam" id="TIGR02402">
    <property type="entry name" value="trehalose_TreZ"/>
    <property type="match status" value="1"/>
</dbReference>
<dbReference type="SUPFAM" id="SSF51445">
    <property type="entry name" value="(Trans)glycosidases"/>
    <property type="match status" value="1"/>
</dbReference>
<dbReference type="InterPro" id="IPR017853">
    <property type="entry name" value="GH"/>
</dbReference>
<feature type="binding site" evidence="16">
    <location>
        <begin position="243"/>
        <end position="248"/>
    </location>
    <ligand>
        <name>substrate</name>
    </ligand>
</feature>
<keyword evidence="7 14" id="KW-0378">Hydrolase</keyword>
<dbReference type="InterPro" id="IPR044901">
    <property type="entry name" value="Trehalose_TreZ_E-set_sf"/>
</dbReference>
<evidence type="ECO:0000313" key="19">
    <source>
        <dbReference type="EMBL" id="MBJ7595760.1"/>
    </source>
</evidence>
<feature type="active site" description="Proton donor" evidence="15">
    <location>
        <position position="282"/>
    </location>
</feature>
<dbReference type="SUPFAM" id="SSF81296">
    <property type="entry name" value="E set domains"/>
    <property type="match status" value="1"/>
</dbReference>
<evidence type="ECO:0000256" key="3">
    <source>
        <dbReference type="ARBA" id="ARBA00008061"/>
    </source>
</evidence>
<dbReference type="SMART" id="SM00642">
    <property type="entry name" value="Aamy"/>
    <property type="match status" value="1"/>
</dbReference>
<dbReference type="Pfam" id="PF00128">
    <property type="entry name" value="Alpha-amylase"/>
    <property type="match status" value="1"/>
</dbReference>
<evidence type="ECO:0000256" key="16">
    <source>
        <dbReference type="PIRSR" id="PIRSR006337-2"/>
    </source>
</evidence>
<gene>
    <name evidence="19" type="primary">treZ</name>
    <name evidence="19" type="ORF">JF886_13045</name>
</gene>
<dbReference type="AlphaFoldDB" id="A0A934N0F0"/>
<evidence type="ECO:0000256" key="15">
    <source>
        <dbReference type="PIRSR" id="PIRSR006337-1"/>
    </source>
</evidence>
<evidence type="ECO:0000256" key="8">
    <source>
        <dbReference type="ARBA" id="ARBA00023277"/>
    </source>
</evidence>
<evidence type="ECO:0000256" key="6">
    <source>
        <dbReference type="ARBA" id="ARBA00022490"/>
    </source>
</evidence>
<dbReference type="GO" id="GO:0005992">
    <property type="term" value="P:trehalose biosynthetic process"/>
    <property type="evidence" value="ECO:0007669"/>
    <property type="project" value="UniProtKB-UniRule"/>
</dbReference>
<feature type="binding site" evidence="16">
    <location>
        <begin position="375"/>
        <end position="380"/>
    </location>
    <ligand>
        <name>substrate</name>
    </ligand>
</feature>
<evidence type="ECO:0000256" key="14">
    <source>
        <dbReference type="PIRNR" id="PIRNR006337"/>
    </source>
</evidence>
<accession>A0A934N0F0</accession>
<dbReference type="EMBL" id="JAEKNS010000131">
    <property type="protein sequence ID" value="MBJ7595760.1"/>
    <property type="molecule type" value="Genomic_DNA"/>
</dbReference>
<dbReference type="InterPro" id="IPR014756">
    <property type="entry name" value="Ig_E-set"/>
</dbReference>